<accession>A0A120FJ36</accession>
<dbReference type="Gene3D" id="3.40.1190.20">
    <property type="match status" value="1"/>
</dbReference>
<dbReference type="Pfam" id="PF00294">
    <property type="entry name" value="PfkB"/>
    <property type="match status" value="1"/>
</dbReference>
<dbReference type="RefSeq" id="WP_066513514.1">
    <property type="nucleotide sequence ID" value="NZ_LNCU01000107.1"/>
</dbReference>
<dbReference type="AlphaFoldDB" id="A0A120FJ36"/>
<evidence type="ECO:0000313" key="4">
    <source>
        <dbReference type="Proteomes" id="UP000057737"/>
    </source>
</evidence>
<dbReference type="GO" id="GO:0003824">
    <property type="term" value="F:catalytic activity"/>
    <property type="evidence" value="ECO:0007669"/>
    <property type="project" value="UniProtKB-ARBA"/>
</dbReference>
<dbReference type="SUPFAM" id="SSF53613">
    <property type="entry name" value="Ribokinase-like"/>
    <property type="match status" value="1"/>
</dbReference>
<comment type="caution">
    <text evidence="3">The sequence shown here is derived from an EMBL/GenBank/DDBJ whole genome shotgun (WGS) entry which is preliminary data.</text>
</comment>
<dbReference type="InterPro" id="IPR011611">
    <property type="entry name" value="PfkB_dom"/>
</dbReference>
<protein>
    <recommendedName>
        <fullName evidence="2">Carbohydrate kinase PfkB domain-containing protein</fullName>
    </recommendedName>
</protein>
<reference evidence="3 4" key="1">
    <citation type="submission" date="2015-11" db="EMBL/GenBank/DDBJ databases">
        <title>Draft Genome Sequence of the Strain BR 10303 (Bradyrhizobium sp.) isolated from nodules of Centrolobium paraense.</title>
        <authorList>
            <person name="Zelli J.E."/>
            <person name="Simoes-Araujo J.L."/>
            <person name="Barauna A.C."/>
            <person name="Silva K."/>
        </authorList>
    </citation>
    <scope>NUCLEOTIDE SEQUENCE [LARGE SCALE GENOMIC DNA]</scope>
    <source>
        <strain evidence="3 4">BR 10303</strain>
    </source>
</reference>
<feature type="region of interest" description="Disordered" evidence="1">
    <location>
        <begin position="54"/>
        <end position="74"/>
    </location>
</feature>
<sequence length="85" mass="9318">MYSPITRVDVTGAGETFMGAFASMLDEDTSLRTILDVGYEAVALKCPRAGAQKVRDKDPCRQKAPSLSDTGRSGLWKRCQRHGLK</sequence>
<evidence type="ECO:0000256" key="1">
    <source>
        <dbReference type="SAM" id="MobiDB-lite"/>
    </source>
</evidence>
<evidence type="ECO:0000259" key="2">
    <source>
        <dbReference type="Pfam" id="PF00294"/>
    </source>
</evidence>
<dbReference type="InterPro" id="IPR029056">
    <property type="entry name" value="Ribokinase-like"/>
</dbReference>
<dbReference type="Proteomes" id="UP000057737">
    <property type="component" value="Unassembled WGS sequence"/>
</dbReference>
<evidence type="ECO:0000313" key="3">
    <source>
        <dbReference type="EMBL" id="KWV48486.1"/>
    </source>
</evidence>
<feature type="domain" description="Carbohydrate kinase PfkB" evidence="2">
    <location>
        <begin position="6"/>
        <end position="53"/>
    </location>
</feature>
<proteinExistence type="predicted"/>
<gene>
    <name evidence="3" type="ORF">AS156_18615</name>
</gene>
<dbReference type="EMBL" id="LNCU01000107">
    <property type="protein sequence ID" value="KWV48486.1"/>
    <property type="molecule type" value="Genomic_DNA"/>
</dbReference>
<organism evidence="3 4">
    <name type="scientific">Bradyrhizobium macuxiense</name>
    <dbReference type="NCBI Taxonomy" id="1755647"/>
    <lineage>
        <taxon>Bacteria</taxon>
        <taxon>Pseudomonadati</taxon>
        <taxon>Pseudomonadota</taxon>
        <taxon>Alphaproteobacteria</taxon>
        <taxon>Hyphomicrobiales</taxon>
        <taxon>Nitrobacteraceae</taxon>
        <taxon>Bradyrhizobium</taxon>
    </lineage>
</organism>
<keyword evidence="4" id="KW-1185">Reference proteome</keyword>
<name>A0A120FJ36_9BRAD</name>